<dbReference type="PANTHER" id="PTHR31845:SF17">
    <property type="entry name" value="ZN(II)2CYS6 TRANSCRIPTION FACTOR (EUROFUNG)"/>
    <property type="match status" value="1"/>
</dbReference>
<evidence type="ECO:0000313" key="11">
    <source>
        <dbReference type="Proteomes" id="UP000248423"/>
    </source>
</evidence>
<dbReference type="SMART" id="SM00066">
    <property type="entry name" value="GAL4"/>
    <property type="match status" value="1"/>
</dbReference>
<dbReference type="GO" id="GO:0005634">
    <property type="term" value="C:nucleus"/>
    <property type="evidence" value="ECO:0007669"/>
    <property type="project" value="UniProtKB-SubCell"/>
</dbReference>
<dbReference type="Pfam" id="PF04082">
    <property type="entry name" value="Fungal_trans"/>
    <property type="match status" value="1"/>
</dbReference>
<dbReference type="GO" id="GO:0008270">
    <property type="term" value="F:zinc ion binding"/>
    <property type="evidence" value="ECO:0007669"/>
    <property type="project" value="InterPro"/>
</dbReference>
<feature type="region of interest" description="Disordered" evidence="8">
    <location>
        <begin position="99"/>
        <end position="141"/>
    </location>
</feature>
<dbReference type="Pfam" id="PF00172">
    <property type="entry name" value="Zn_clus"/>
    <property type="match status" value="1"/>
</dbReference>
<dbReference type="GO" id="GO:0006351">
    <property type="term" value="P:DNA-templated transcription"/>
    <property type="evidence" value="ECO:0007669"/>
    <property type="project" value="InterPro"/>
</dbReference>
<comment type="subcellular location">
    <subcellularLocation>
        <location evidence="1">Nucleus</location>
    </subcellularLocation>
</comment>
<dbReference type="InterPro" id="IPR007219">
    <property type="entry name" value="XnlR_reg_dom"/>
</dbReference>
<dbReference type="VEuPathDB" id="FungiDB:BO78DRAFT_425751"/>
<evidence type="ECO:0000256" key="2">
    <source>
        <dbReference type="ARBA" id="ARBA00022723"/>
    </source>
</evidence>
<keyword evidence="3" id="KW-0862">Zinc</keyword>
<dbReference type="Proteomes" id="UP000248423">
    <property type="component" value="Unassembled WGS sequence"/>
</dbReference>
<dbReference type="CDD" id="cd00067">
    <property type="entry name" value="GAL4"/>
    <property type="match status" value="1"/>
</dbReference>
<evidence type="ECO:0000256" key="6">
    <source>
        <dbReference type="ARBA" id="ARBA00023163"/>
    </source>
</evidence>
<keyword evidence="11" id="KW-1185">Reference proteome</keyword>
<accession>A0A319ETB3</accession>
<dbReference type="PANTHER" id="PTHR31845">
    <property type="entry name" value="FINGER DOMAIN PROTEIN, PUTATIVE-RELATED"/>
    <property type="match status" value="1"/>
</dbReference>
<feature type="compositionally biased region" description="Polar residues" evidence="8">
    <location>
        <begin position="127"/>
        <end position="136"/>
    </location>
</feature>
<evidence type="ECO:0000259" key="9">
    <source>
        <dbReference type="PROSITE" id="PS50048"/>
    </source>
</evidence>
<dbReference type="Gene3D" id="4.10.240.10">
    <property type="entry name" value="Zn(2)-C6 fungal-type DNA-binding domain"/>
    <property type="match status" value="1"/>
</dbReference>
<dbReference type="GO" id="GO:0000981">
    <property type="term" value="F:DNA-binding transcription factor activity, RNA polymerase II-specific"/>
    <property type="evidence" value="ECO:0007669"/>
    <property type="project" value="InterPro"/>
</dbReference>
<evidence type="ECO:0000313" key="10">
    <source>
        <dbReference type="EMBL" id="PYI11215.1"/>
    </source>
</evidence>
<protein>
    <recommendedName>
        <fullName evidence="9">Zn(2)-C6 fungal-type domain-containing protein</fullName>
    </recommendedName>
</protein>
<feature type="domain" description="Zn(2)-C6 fungal-type" evidence="9">
    <location>
        <begin position="25"/>
        <end position="57"/>
    </location>
</feature>
<dbReference type="PROSITE" id="PS50048">
    <property type="entry name" value="ZN2_CY6_FUNGAL_2"/>
    <property type="match status" value="1"/>
</dbReference>
<evidence type="ECO:0000256" key="7">
    <source>
        <dbReference type="ARBA" id="ARBA00023242"/>
    </source>
</evidence>
<dbReference type="InterPro" id="IPR036864">
    <property type="entry name" value="Zn2-C6_fun-type_DNA-bd_sf"/>
</dbReference>
<name>A0A319ETB3_ASPSB</name>
<dbReference type="GO" id="GO:0009893">
    <property type="term" value="P:positive regulation of metabolic process"/>
    <property type="evidence" value="ECO:0007669"/>
    <property type="project" value="UniProtKB-ARBA"/>
</dbReference>
<dbReference type="PROSITE" id="PS00463">
    <property type="entry name" value="ZN2_CY6_FUNGAL_1"/>
    <property type="match status" value="1"/>
</dbReference>
<keyword evidence="2" id="KW-0479">Metal-binding</keyword>
<reference evidence="10 11" key="1">
    <citation type="submission" date="2018-02" db="EMBL/GenBank/DDBJ databases">
        <title>The genomes of Aspergillus section Nigri reveals drivers in fungal speciation.</title>
        <authorList>
            <consortium name="DOE Joint Genome Institute"/>
            <person name="Vesth T.C."/>
            <person name="Nybo J."/>
            <person name="Theobald S."/>
            <person name="Brandl J."/>
            <person name="Frisvad J.C."/>
            <person name="Nielsen K.F."/>
            <person name="Lyhne E.K."/>
            <person name="Kogle M.E."/>
            <person name="Kuo A."/>
            <person name="Riley R."/>
            <person name="Clum A."/>
            <person name="Nolan M."/>
            <person name="Lipzen A."/>
            <person name="Salamov A."/>
            <person name="Henrissat B."/>
            <person name="Wiebenga A."/>
            <person name="De vries R.P."/>
            <person name="Grigoriev I.V."/>
            <person name="Mortensen U.H."/>
            <person name="Andersen M.R."/>
            <person name="Baker S.E."/>
        </authorList>
    </citation>
    <scope>NUCLEOTIDE SEQUENCE [LARGE SCALE GENOMIC DNA]</scope>
    <source>
        <strain evidence="10 11">CBS 121057</strain>
    </source>
</reference>
<evidence type="ECO:0000256" key="5">
    <source>
        <dbReference type="ARBA" id="ARBA00023125"/>
    </source>
</evidence>
<evidence type="ECO:0000256" key="3">
    <source>
        <dbReference type="ARBA" id="ARBA00022833"/>
    </source>
</evidence>
<dbReference type="EMBL" id="KZ826318">
    <property type="protein sequence ID" value="PYI11215.1"/>
    <property type="molecule type" value="Genomic_DNA"/>
</dbReference>
<dbReference type="SUPFAM" id="SSF57701">
    <property type="entry name" value="Zn2/Cys6 DNA-binding domain"/>
    <property type="match status" value="1"/>
</dbReference>
<keyword evidence="5" id="KW-0238">DNA-binding</keyword>
<dbReference type="InterPro" id="IPR051089">
    <property type="entry name" value="prtT"/>
</dbReference>
<organism evidence="10 11">
    <name type="scientific">Aspergillus sclerotiicarbonarius (strain CBS 121057 / IBT 28362)</name>
    <dbReference type="NCBI Taxonomy" id="1448318"/>
    <lineage>
        <taxon>Eukaryota</taxon>
        <taxon>Fungi</taxon>
        <taxon>Dikarya</taxon>
        <taxon>Ascomycota</taxon>
        <taxon>Pezizomycotina</taxon>
        <taxon>Eurotiomycetes</taxon>
        <taxon>Eurotiomycetidae</taxon>
        <taxon>Eurotiales</taxon>
        <taxon>Aspergillaceae</taxon>
        <taxon>Aspergillus</taxon>
        <taxon>Aspergillus subgen. Circumdati</taxon>
    </lineage>
</organism>
<dbReference type="SMART" id="SM00906">
    <property type="entry name" value="Fungal_trans"/>
    <property type="match status" value="1"/>
</dbReference>
<dbReference type="GO" id="GO:0000976">
    <property type="term" value="F:transcription cis-regulatory region binding"/>
    <property type="evidence" value="ECO:0007669"/>
    <property type="project" value="TreeGrafter"/>
</dbReference>
<gene>
    <name evidence="10" type="ORF">BO78DRAFT_425751</name>
</gene>
<dbReference type="AlphaFoldDB" id="A0A319ETB3"/>
<evidence type="ECO:0000256" key="1">
    <source>
        <dbReference type="ARBA" id="ARBA00004123"/>
    </source>
</evidence>
<dbReference type="OrthoDB" id="4060227at2759"/>
<evidence type="ECO:0000256" key="8">
    <source>
        <dbReference type="SAM" id="MobiDB-lite"/>
    </source>
</evidence>
<feature type="compositionally biased region" description="Polar residues" evidence="8">
    <location>
        <begin position="99"/>
        <end position="110"/>
    </location>
</feature>
<evidence type="ECO:0000256" key="4">
    <source>
        <dbReference type="ARBA" id="ARBA00023015"/>
    </source>
</evidence>
<keyword evidence="7" id="KW-0539">Nucleus</keyword>
<keyword evidence="6" id="KW-0804">Transcription</keyword>
<dbReference type="CDD" id="cd12148">
    <property type="entry name" value="fungal_TF_MHR"/>
    <property type="match status" value="1"/>
</dbReference>
<proteinExistence type="predicted"/>
<dbReference type="InterPro" id="IPR001138">
    <property type="entry name" value="Zn2Cys6_DnaBD"/>
</dbReference>
<feature type="non-terminal residue" evidence="10">
    <location>
        <position position="1"/>
    </location>
</feature>
<sequence length="644" mass="71663">MSRKRQRVSQPTNETQGLRLTRSKACTECKTQKTKCETKAGETSCSRCLRHGLECVSYDVSQQFLQSDTAWKNQTSEEVGLLRAAVEHLLRHTNQPDLSAFASQTSPSGRSHSHPNHPDVAIDMSRENSPQPQENGPTGLVTAPMRSLYELTRLKNLRNNPAWKPEASLIDDDFISQGIVSAEEADFLFTRFVDSNNRMLWDGALLLHPTLDSVRRSSTLLTAVILTVGALHTPGRTQVFHQSYNVFVSLASSLSLSRHHSLDDIRALCIGAFYLANLSWKLSGQATRIAAEIGLHQSYHRLMQGERNQMEHVRLWYATYVCDHQFSIAHGRPPAAVDDESVRNIERFIQQPESNNGDARLAAQVSLFTTLTEAYMAFGSDLNRTLDQEDIERLRSFNVAVEQWRLQWVPRSKDCTTLGSYPSKALVLYYHFARFQLNSLALRGVAPPGVYTGSEELSLDHREAANMAIAAAMATLTLILEDIDLRLAFPSVPIFTYTMVAFCATFLLKMAATWGRNIAGDIRDGSNRLGLAINARDIVSLVQQSADMLAGVAASLNEKHLAKHIAAGMLEMLQQFHALDNGPQNADPIPRDMNLIPMVQGLADDNAFWAGEYNFHDLGGTFGFGLDETLLGQMAADNFELWPQ</sequence>
<keyword evidence="4" id="KW-0805">Transcription regulation</keyword>